<keyword evidence="4" id="KW-0472">Membrane</keyword>
<evidence type="ECO:0000256" key="3">
    <source>
        <dbReference type="SAM" id="MobiDB-lite"/>
    </source>
</evidence>
<name>A0A9P6UNW3_9FUNG</name>
<dbReference type="OrthoDB" id="432528at2759"/>
<protein>
    <recommendedName>
        <fullName evidence="7">Galactose oxidase</fullName>
    </recommendedName>
</protein>
<dbReference type="Gene3D" id="2.120.10.80">
    <property type="entry name" value="Kelch-type beta propeller"/>
    <property type="match status" value="3"/>
</dbReference>
<proteinExistence type="predicted"/>
<feature type="compositionally biased region" description="Polar residues" evidence="3">
    <location>
        <begin position="227"/>
        <end position="254"/>
    </location>
</feature>
<organism evidence="5 6">
    <name type="scientific">Linnemannia gamsii</name>
    <dbReference type="NCBI Taxonomy" id="64522"/>
    <lineage>
        <taxon>Eukaryota</taxon>
        <taxon>Fungi</taxon>
        <taxon>Fungi incertae sedis</taxon>
        <taxon>Mucoromycota</taxon>
        <taxon>Mortierellomycotina</taxon>
        <taxon>Mortierellomycetes</taxon>
        <taxon>Mortierellales</taxon>
        <taxon>Mortierellaceae</taxon>
        <taxon>Linnemannia</taxon>
    </lineage>
</organism>
<gene>
    <name evidence="5" type="ORF">BGZ97_010474</name>
</gene>
<evidence type="ECO:0000256" key="1">
    <source>
        <dbReference type="ARBA" id="ARBA00022441"/>
    </source>
</evidence>
<feature type="compositionally biased region" description="Pro residues" evidence="3">
    <location>
        <begin position="392"/>
        <end position="413"/>
    </location>
</feature>
<feature type="transmembrane region" description="Helical" evidence="4">
    <location>
        <begin position="422"/>
        <end position="443"/>
    </location>
</feature>
<dbReference type="CDD" id="cd12087">
    <property type="entry name" value="TM_EGFR-like"/>
    <property type="match status" value="1"/>
</dbReference>
<evidence type="ECO:0000313" key="5">
    <source>
        <dbReference type="EMBL" id="KAG0313166.1"/>
    </source>
</evidence>
<dbReference type="InterPro" id="IPR015915">
    <property type="entry name" value="Kelch-typ_b-propeller"/>
</dbReference>
<keyword evidence="1" id="KW-0880">Kelch repeat</keyword>
<dbReference type="EMBL" id="JAAAIN010000541">
    <property type="protein sequence ID" value="KAG0313166.1"/>
    <property type="molecule type" value="Genomic_DNA"/>
</dbReference>
<sequence length="675" mass="71022">MKPPHLSRSKPTTIAVLYLAFSYSISSPSSLSLIDAVVIPPVRWGHVSVLCGNQLYIHGGHTGANPMTAPIGSDLYSLDISTAFNSFTVPWAQLTPGPYASFHAAGLLGPSNNLLAVFGGNTSFSSSPSSSSNSLNLYDTASGGWTLSPLQDPPRREQAAAVSRLGDGTMYVIGGLVLSPDLKTETATAEQWSIGGYITPAPATTNMTTPGGNSNSTSTADPPKTSQPPGLTPQTVGWQKLSNPSPPSGSDRSFHTATIIRSNGLIVLIGGVSGGALVPMSEIAVYDTAAGTWSVQTATGATPPLRRNHVAVANTTSWSWSQPAMGGNAPTGRYSHAATMVGSNIIMTFGLTAGGSNNNIFILDTATNAWVTSYTPNALAQTSTKPEDWPGYKPPPVLPSPSPKPTDPQPQPPNNGGRGPDVAAIVGGLIGAAALATVLVVAVRRHRRHQIQSTQYKATALYASDYSYTRNSHLEDAYRPTGMAFDSVPLSFGQRMEQAWGGIAFWRKGGGRDREEGEGGMRGLQTGPYPSDQEIFLDAVHRARSRAGHLSPLFTPLQQPISQSPPASPLSPRLSSAGFGYAAGVGGTPGVHYSGPGVTLTDANVPRLNRDGEEIPHGRAYSDGFENAMQEMDIQMLAVPRGRLYVVNPSDETLAQEDYDRDQNQGHGGQLGLEQ</sequence>
<dbReference type="PANTHER" id="PTHR46647:SF1">
    <property type="entry name" value="RAB9 EFFECTOR PROTEIN WITH KELCH MOTIFS"/>
    <property type="match status" value="1"/>
</dbReference>
<feature type="compositionally biased region" description="Low complexity" evidence="3">
    <location>
        <begin position="200"/>
        <end position="219"/>
    </location>
</feature>
<keyword evidence="4" id="KW-0812">Transmembrane</keyword>
<dbReference type="PANTHER" id="PTHR46647">
    <property type="entry name" value="RAB9 EFFECTOR PROTEIN WITH KELCH MOTIFS"/>
    <property type="match status" value="1"/>
</dbReference>
<feature type="region of interest" description="Disordered" evidence="3">
    <location>
        <begin position="200"/>
        <end position="254"/>
    </location>
</feature>
<dbReference type="InterPro" id="IPR052124">
    <property type="entry name" value="Rab9_kelch_effector"/>
</dbReference>
<keyword evidence="6" id="KW-1185">Reference proteome</keyword>
<reference evidence="5" key="1">
    <citation type="journal article" date="2020" name="Fungal Divers.">
        <title>Resolving the Mortierellaceae phylogeny through synthesis of multi-gene phylogenetics and phylogenomics.</title>
        <authorList>
            <person name="Vandepol N."/>
            <person name="Liber J."/>
            <person name="Desiro A."/>
            <person name="Na H."/>
            <person name="Kennedy M."/>
            <person name="Barry K."/>
            <person name="Grigoriev I.V."/>
            <person name="Miller A.N."/>
            <person name="O'Donnell K."/>
            <person name="Stajich J.E."/>
            <person name="Bonito G."/>
        </authorList>
    </citation>
    <scope>NUCLEOTIDE SEQUENCE</scope>
    <source>
        <strain evidence="5">NVP60</strain>
    </source>
</reference>
<keyword evidence="4" id="KW-1133">Transmembrane helix</keyword>
<evidence type="ECO:0000256" key="2">
    <source>
        <dbReference type="ARBA" id="ARBA00022737"/>
    </source>
</evidence>
<dbReference type="SUPFAM" id="SSF117281">
    <property type="entry name" value="Kelch motif"/>
    <property type="match status" value="2"/>
</dbReference>
<feature type="region of interest" description="Disordered" evidence="3">
    <location>
        <begin position="381"/>
        <end position="421"/>
    </location>
</feature>
<dbReference type="Proteomes" id="UP000823405">
    <property type="component" value="Unassembled WGS sequence"/>
</dbReference>
<feature type="compositionally biased region" description="Gly residues" evidence="3">
    <location>
        <begin position="666"/>
        <end position="675"/>
    </location>
</feature>
<feature type="region of interest" description="Disordered" evidence="3">
    <location>
        <begin position="649"/>
        <end position="675"/>
    </location>
</feature>
<comment type="caution">
    <text evidence="5">The sequence shown here is derived from an EMBL/GenBank/DDBJ whole genome shotgun (WGS) entry which is preliminary data.</text>
</comment>
<evidence type="ECO:0000256" key="4">
    <source>
        <dbReference type="SAM" id="Phobius"/>
    </source>
</evidence>
<feature type="non-terminal residue" evidence="5">
    <location>
        <position position="675"/>
    </location>
</feature>
<evidence type="ECO:0000313" key="6">
    <source>
        <dbReference type="Proteomes" id="UP000823405"/>
    </source>
</evidence>
<keyword evidence="2" id="KW-0677">Repeat</keyword>
<evidence type="ECO:0008006" key="7">
    <source>
        <dbReference type="Google" id="ProtNLM"/>
    </source>
</evidence>
<accession>A0A9P6UNW3</accession>
<dbReference type="AlphaFoldDB" id="A0A9P6UNW3"/>